<feature type="compositionally biased region" description="Basic and acidic residues" evidence="2">
    <location>
        <begin position="76"/>
        <end position="87"/>
    </location>
</feature>
<evidence type="ECO:0000256" key="2">
    <source>
        <dbReference type="SAM" id="MobiDB-lite"/>
    </source>
</evidence>
<dbReference type="Proteomes" id="UP000095282">
    <property type="component" value="Unplaced"/>
</dbReference>
<dbReference type="eggNOG" id="KOG3544">
    <property type="taxonomic scope" value="Eukaryota"/>
</dbReference>
<dbReference type="PANTHER" id="PTHR24637:SF324">
    <property type="entry name" value="NEMATODE CUTICLE COLLAGEN N-TERMINAL DOMAIN-CONTAINING PROTEIN"/>
    <property type="match status" value="1"/>
</dbReference>
<feature type="region of interest" description="Disordered" evidence="2">
    <location>
        <begin position="76"/>
        <end position="184"/>
    </location>
</feature>
<organism evidence="3 4">
    <name type="scientific">Caenorhabditis tropicalis</name>
    <dbReference type="NCBI Taxonomy" id="1561998"/>
    <lineage>
        <taxon>Eukaryota</taxon>
        <taxon>Metazoa</taxon>
        <taxon>Ecdysozoa</taxon>
        <taxon>Nematoda</taxon>
        <taxon>Chromadorea</taxon>
        <taxon>Rhabditida</taxon>
        <taxon>Rhabditina</taxon>
        <taxon>Rhabditomorpha</taxon>
        <taxon>Rhabditoidea</taxon>
        <taxon>Rhabditidae</taxon>
        <taxon>Peloderinae</taxon>
        <taxon>Caenorhabditis</taxon>
    </lineage>
</organism>
<feature type="compositionally biased region" description="Acidic residues" evidence="2">
    <location>
        <begin position="174"/>
        <end position="184"/>
    </location>
</feature>
<evidence type="ECO:0000313" key="3">
    <source>
        <dbReference type="Proteomes" id="UP000095282"/>
    </source>
</evidence>
<dbReference type="STRING" id="1561998.A0A1I7U4N5"/>
<evidence type="ECO:0000256" key="1">
    <source>
        <dbReference type="ARBA" id="ARBA00022737"/>
    </source>
</evidence>
<keyword evidence="1" id="KW-0677">Repeat</keyword>
<reference evidence="4" key="1">
    <citation type="submission" date="2016-11" db="UniProtKB">
        <authorList>
            <consortium name="WormBaseParasite"/>
        </authorList>
    </citation>
    <scope>IDENTIFICATION</scope>
</reference>
<name>A0A1I7U4N5_9PELO</name>
<feature type="compositionally biased region" description="Basic and acidic residues" evidence="2">
    <location>
        <begin position="122"/>
        <end position="131"/>
    </location>
</feature>
<proteinExistence type="predicted"/>
<feature type="compositionally biased region" description="Basic and acidic residues" evidence="2">
    <location>
        <begin position="159"/>
        <end position="173"/>
    </location>
</feature>
<sequence length="184" mass="19878">MKRASYHSEWRGRRGQMYGQKRYSALNFLNSCKEYLAARQSSAERGEREGGLRQHIDDLYANGAWEDMLPAIRLPRETPEINKKDPCDCPSSSLNCPPGPHGPRGRPGRKGSDGPHGQQGRKGPDGMEVFKEMIGPVECIPCMAGEPGLPGEDGPLGDRGQDGEPRSPGKPGEDGEPGADGEPG</sequence>
<keyword evidence="3" id="KW-1185">Reference proteome</keyword>
<dbReference type="AlphaFoldDB" id="A0A1I7U4N5"/>
<protein>
    <submittedName>
        <fullName evidence="4">Collagen triple helix repeat protein</fullName>
    </submittedName>
</protein>
<dbReference type="WBParaSite" id="Csp11.Scaffold629.g14806.t1">
    <property type="protein sequence ID" value="Csp11.Scaffold629.g14806.t1"/>
    <property type="gene ID" value="Csp11.Scaffold629.g14806"/>
</dbReference>
<evidence type="ECO:0000313" key="4">
    <source>
        <dbReference type="WBParaSite" id="Csp11.Scaffold629.g14806.t1"/>
    </source>
</evidence>
<dbReference type="PANTHER" id="PTHR24637">
    <property type="entry name" value="COLLAGEN"/>
    <property type="match status" value="1"/>
</dbReference>
<accession>A0A1I7U4N5</accession>